<sequence>MRTTINLPEPKAIKFLFTDTRASWFWLLLRLYLGYEWLMAGWAKFTDENGVWVGAKAGTAVTGFLNRALQKTTGEHPDVSGWYAWFIQNVALPHPVIFSYLIVFGEIAVGLGLIVGLFTALAAFFGVVMNFNFLFAGTVSVNPIMLLMGILIVLAWRTCGYLGLDYFRTERRLR</sequence>
<evidence type="ECO:0000256" key="3">
    <source>
        <dbReference type="ARBA" id="ARBA00022989"/>
    </source>
</evidence>
<dbReference type="Proteomes" id="UP000176287">
    <property type="component" value="Unassembled WGS sequence"/>
</dbReference>
<comment type="caution">
    <text evidence="6">The sequence shown here is derived from an EMBL/GenBank/DDBJ whole genome shotgun (WGS) entry which is preliminary data.</text>
</comment>
<protein>
    <submittedName>
        <fullName evidence="6">DoxX family protein</fullName>
    </submittedName>
</protein>
<dbReference type="Pfam" id="PF07681">
    <property type="entry name" value="DoxX"/>
    <property type="match status" value="1"/>
</dbReference>
<evidence type="ECO:0000313" key="6">
    <source>
        <dbReference type="EMBL" id="OGY99681.1"/>
    </source>
</evidence>
<accession>A0A1G2CEP6</accession>
<keyword evidence="2 5" id="KW-0812">Transmembrane</keyword>
<evidence type="ECO:0000256" key="5">
    <source>
        <dbReference type="SAM" id="Phobius"/>
    </source>
</evidence>
<evidence type="ECO:0000256" key="2">
    <source>
        <dbReference type="ARBA" id="ARBA00022692"/>
    </source>
</evidence>
<feature type="transmembrane region" description="Helical" evidence="5">
    <location>
        <begin position="12"/>
        <end position="33"/>
    </location>
</feature>
<evidence type="ECO:0000256" key="4">
    <source>
        <dbReference type="ARBA" id="ARBA00023136"/>
    </source>
</evidence>
<dbReference type="STRING" id="1798649.A3B13_01350"/>
<feature type="transmembrane region" description="Helical" evidence="5">
    <location>
        <begin position="110"/>
        <end position="131"/>
    </location>
</feature>
<keyword evidence="4 5" id="KW-0472">Membrane</keyword>
<dbReference type="PANTHER" id="PTHR39157">
    <property type="entry name" value="INTEGRAL MEMBRANE PROTEIN-RELATED"/>
    <property type="match status" value="1"/>
</dbReference>
<organism evidence="6 7">
    <name type="scientific">Candidatus Liptonbacteria bacterium RIFCSPLOWO2_01_FULL_45_15</name>
    <dbReference type="NCBI Taxonomy" id="1798649"/>
    <lineage>
        <taxon>Bacteria</taxon>
        <taxon>Candidatus Liptoniibacteriota</taxon>
    </lineage>
</organism>
<evidence type="ECO:0000256" key="1">
    <source>
        <dbReference type="ARBA" id="ARBA00004141"/>
    </source>
</evidence>
<name>A0A1G2CEP6_9BACT</name>
<dbReference type="InterPro" id="IPR032808">
    <property type="entry name" value="DoxX"/>
</dbReference>
<gene>
    <name evidence="6" type="ORF">A3B13_01350</name>
</gene>
<dbReference type="EMBL" id="MHKZ01000034">
    <property type="protein sequence ID" value="OGY99681.1"/>
    <property type="molecule type" value="Genomic_DNA"/>
</dbReference>
<reference evidence="6 7" key="1">
    <citation type="journal article" date="2016" name="Nat. Commun.">
        <title>Thousands of microbial genomes shed light on interconnected biogeochemical processes in an aquifer system.</title>
        <authorList>
            <person name="Anantharaman K."/>
            <person name="Brown C.T."/>
            <person name="Hug L.A."/>
            <person name="Sharon I."/>
            <person name="Castelle C.J."/>
            <person name="Probst A.J."/>
            <person name="Thomas B.C."/>
            <person name="Singh A."/>
            <person name="Wilkins M.J."/>
            <person name="Karaoz U."/>
            <person name="Brodie E.L."/>
            <person name="Williams K.H."/>
            <person name="Hubbard S.S."/>
            <person name="Banfield J.F."/>
        </authorList>
    </citation>
    <scope>NUCLEOTIDE SEQUENCE [LARGE SCALE GENOMIC DNA]</scope>
</reference>
<keyword evidence="3 5" id="KW-1133">Transmembrane helix</keyword>
<feature type="transmembrane region" description="Helical" evidence="5">
    <location>
        <begin position="82"/>
        <end position="103"/>
    </location>
</feature>
<feature type="transmembrane region" description="Helical" evidence="5">
    <location>
        <begin position="143"/>
        <end position="164"/>
    </location>
</feature>
<dbReference type="GO" id="GO:0016020">
    <property type="term" value="C:membrane"/>
    <property type="evidence" value="ECO:0007669"/>
    <property type="project" value="UniProtKB-SubCell"/>
</dbReference>
<comment type="subcellular location">
    <subcellularLocation>
        <location evidence="1">Membrane</location>
        <topology evidence="1">Multi-pass membrane protein</topology>
    </subcellularLocation>
</comment>
<dbReference type="AlphaFoldDB" id="A0A1G2CEP6"/>
<proteinExistence type="predicted"/>
<evidence type="ECO:0000313" key="7">
    <source>
        <dbReference type="Proteomes" id="UP000176287"/>
    </source>
</evidence>
<dbReference type="PANTHER" id="PTHR39157:SF1">
    <property type="entry name" value="DOXX FAMILY PROTEIN"/>
    <property type="match status" value="1"/>
</dbReference>